<gene>
    <name evidence="4" type="ORF">FLJC2902T_19690</name>
</gene>
<dbReference type="EMBL" id="AVGG01000011">
    <property type="protein sequence ID" value="ESU27266.1"/>
    <property type="molecule type" value="Genomic_DNA"/>
</dbReference>
<dbReference type="Pfam" id="PF00534">
    <property type="entry name" value="Glycos_transf_1"/>
    <property type="match status" value="1"/>
</dbReference>
<dbReference type="SUPFAM" id="SSF53756">
    <property type="entry name" value="UDP-Glycosyltransferase/glycogen phosphorylase"/>
    <property type="match status" value="1"/>
</dbReference>
<protein>
    <recommendedName>
        <fullName evidence="6">Glycosyl transferase family 1 domain-containing protein</fullName>
    </recommendedName>
</protein>
<dbReference type="GO" id="GO:0016757">
    <property type="term" value="F:glycosyltransferase activity"/>
    <property type="evidence" value="ECO:0007669"/>
    <property type="project" value="InterPro"/>
</dbReference>
<feature type="domain" description="Glycosyl transferase family 1" evidence="2">
    <location>
        <begin position="135"/>
        <end position="283"/>
    </location>
</feature>
<evidence type="ECO:0000259" key="3">
    <source>
        <dbReference type="Pfam" id="PF13439"/>
    </source>
</evidence>
<keyword evidence="5" id="KW-1185">Reference proteome</keyword>
<dbReference type="PANTHER" id="PTHR46401:SF2">
    <property type="entry name" value="GLYCOSYLTRANSFERASE WBBK-RELATED"/>
    <property type="match status" value="1"/>
</dbReference>
<evidence type="ECO:0000313" key="4">
    <source>
        <dbReference type="EMBL" id="ESU27266.1"/>
    </source>
</evidence>
<reference evidence="4 5" key="1">
    <citation type="submission" date="2013-08" db="EMBL/GenBank/DDBJ databases">
        <title>Flavobacterium limnosediminis JC2902 genome sequencing.</title>
        <authorList>
            <person name="Lee K."/>
            <person name="Yi H."/>
            <person name="Park S."/>
            <person name="Chun J."/>
        </authorList>
    </citation>
    <scope>NUCLEOTIDE SEQUENCE [LARGE SCALE GENOMIC DNA]</scope>
    <source>
        <strain evidence="4 5">JC2902</strain>
    </source>
</reference>
<dbReference type="AlphaFoldDB" id="V6SL04"/>
<dbReference type="PANTHER" id="PTHR46401">
    <property type="entry name" value="GLYCOSYLTRANSFERASE WBBK-RELATED"/>
    <property type="match status" value="1"/>
</dbReference>
<dbReference type="Gene3D" id="3.40.50.2000">
    <property type="entry name" value="Glycogen Phosphorylase B"/>
    <property type="match status" value="2"/>
</dbReference>
<dbReference type="GO" id="GO:0009103">
    <property type="term" value="P:lipopolysaccharide biosynthetic process"/>
    <property type="evidence" value="ECO:0007669"/>
    <property type="project" value="TreeGrafter"/>
</dbReference>
<dbReference type="PATRIC" id="fig|1341181.4.peg.1933"/>
<name>V6SL04_9FLAO</name>
<feature type="domain" description="Glycosyltransferase subfamily 4-like N-terminal" evidence="3">
    <location>
        <begin position="20"/>
        <end position="120"/>
    </location>
</feature>
<dbReference type="eggNOG" id="COG0438">
    <property type="taxonomic scope" value="Bacteria"/>
</dbReference>
<evidence type="ECO:0000256" key="1">
    <source>
        <dbReference type="ARBA" id="ARBA00022679"/>
    </source>
</evidence>
<keyword evidence="1" id="KW-0808">Transferase</keyword>
<organism evidence="4 5">
    <name type="scientific">Flavobacterium limnosediminis JC2902</name>
    <dbReference type="NCBI Taxonomy" id="1341181"/>
    <lineage>
        <taxon>Bacteria</taxon>
        <taxon>Pseudomonadati</taxon>
        <taxon>Bacteroidota</taxon>
        <taxon>Flavobacteriia</taxon>
        <taxon>Flavobacteriales</taxon>
        <taxon>Flavobacteriaceae</taxon>
        <taxon>Flavobacterium</taxon>
    </lineage>
</organism>
<proteinExistence type="predicted"/>
<dbReference type="STRING" id="1341181.FLJC2902T_19690"/>
<dbReference type="InterPro" id="IPR028098">
    <property type="entry name" value="Glyco_trans_4-like_N"/>
</dbReference>
<dbReference type="InterPro" id="IPR001296">
    <property type="entry name" value="Glyco_trans_1"/>
</dbReference>
<accession>V6SL04</accession>
<comment type="caution">
    <text evidence="4">The sequence shown here is derived from an EMBL/GenBank/DDBJ whole genome shotgun (WGS) entry which is preliminary data.</text>
</comment>
<evidence type="ECO:0000259" key="2">
    <source>
        <dbReference type="Pfam" id="PF00534"/>
    </source>
</evidence>
<evidence type="ECO:0000313" key="5">
    <source>
        <dbReference type="Proteomes" id="UP000018004"/>
    </source>
</evidence>
<evidence type="ECO:0008006" key="6">
    <source>
        <dbReference type="Google" id="ProtNLM"/>
    </source>
</evidence>
<sequence>MLEKNYQIEIFNPSISVKKFDILTTFKPQYGNYDVFLEAKRNRLKTVTHVIHELPNNYLQYLVSKYTSKIPFFISNFRRKIIENSDALIALSDSEKSFLVKKYNVDEAKIFVVPNAINTNLFIKEKTTIFLEKYNINEPYILSVGRIEQNKNQLSIAEAIKDLGIKLILIGEKIDKEYVKEIEQYDFVQIIEDITYSSEELISAYKNSSLFILASFKEISPNTVIEAALCNIPLICTSNTFTIKQYFKDEIEYINPNSIGDIKSKVKKVLSNEEVNKSIKEIALNNFSEEKVIERHLKIYNSL</sequence>
<dbReference type="Pfam" id="PF13439">
    <property type="entry name" value="Glyco_transf_4"/>
    <property type="match status" value="1"/>
</dbReference>
<dbReference type="Proteomes" id="UP000018004">
    <property type="component" value="Unassembled WGS sequence"/>
</dbReference>
<dbReference type="CDD" id="cd03801">
    <property type="entry name" value="GT4_PimA-like"/>
    <property type="match status" value="1"/>
</dbReference>